<feature type="transmembrane region" description="Helical" evidence="1">
    <location>
        <begin position="21"/>
        <end position="44"/>
    </location>
</feature>
<dbReference type="EMBL" id="MCGE01000007">
    <property type="protein sequence ID" value="ORZ19623.1"/>
    <property type="molecule type" value="Genomic_DNA"/>
</dbReference>
<evidence type="ECO:0000313" key="3">
    <source>
        <dbReference type="Proteomes" id="UP000193560"/>
    </source>
</evidence>
<keyword evidence="1" id="KW-0812">Transmembrane</keyword>
<organism evidence="2 3">
    <name type="scientific">Absidia repens</name>
    <dbReference type="NCBI Taxonomy" id="90262"/>
    <lineage>
        <taxon>Eukaryota</taxon>
        <taxon>Fungi</taxon>
        <taxon>Fungi incertae sedis</taxon>
        <taxon>Mucoromycota</taxon>
        <taxon>Mucoromycotina</taxon>
        <taxon>Mucoromycetes</taxon>
        <taxon>Mucorales</taxon>
        <taxon>Cunninghamellaceae</taxon>
        <taxon>Absidia</taxon>
    </lineage>
</organism>
<comment type="caution">
    <text evidence="2">The sequence shown here is derived from an EMBL/GenBank/DDBJ whole genome shotgun (WGS) entry which is preliminary data.</text>
</comment>
<sequence>MSSIKAKRLTMRMQTQPQITIADVRLIFYLLRGSLVAAVAMAVINESSAAIPMMYR</sequence>
<keyword evidence="3" id="KW-1185">Reference proteome</keyword>
<name>A0A1X2INN9_9FUNG</name>
<evidence type="ECO:0000256" key="1">
    <source>
        <dbReference type="SAM" id="Phobius"/>
    </source>
</evidence>
<protein>
    <submittedName>
        <fullName evidence="2">Uncharacterized protein</fullName>
    </submittedName>
</protein>
<accession>A0A1X2INN9</accession>
<gene>
    <name evidence="2" type="ORF">BCR42DRAFT_410134</name>
</gene>
<proteinExistence type="predicted"/>
<keyword evidence="1" id="KW-0472">Membrane</keyword>
<dbReference type="Proteomes" id="UP000193560">
    <property type="component" value="Unassembled WGS sequence"/>
</dbReference>
<dbReference type="AlphaFoldDB" id="A0A1X2INN9"/>
<evidence type="ECO:0000313" key="2">
    <source>
        <dbReference type="EMBL" id="ORZ19623.1"/>
    </source>
</evidence>
<keyword evidence="1" id="KW-1133">Transmembrane helix</keyword>
<reference evidence="2 3" key="1">
    <citation type="submission" date="2016-07" db="EMBL/GenBank/DDBJ databases">
        <title>Pervasive Adenine N6-methylation of Active Genes in Fungi.</title>
        <authorList>
            <consortium name="DOE Joint Genome Institute"/>
            <person name="Mondo S.J."/>
            <person name="Dannebaum R.O."/>
            <person name="Kuo R.C."/>
            <person name="Labutti K."/>
            <person name="Haridas S."/>
            <person name="Kuo A."/>
            <person name="Salamov A."/>
            <person name="Ahrendt S.R."/>
            <person name="Lipzen A."/>
            <person name="Sullivan W."/>
            <person name="Andreopoulos W.B."/>
            <person name="Clum A."/>
            <person name="Lindquist E."/>
            <person name="Daum C."/>
            <person name="Ramamoorthy G.K."/>
            <person name="Gryganskyi A."/>
            <person name="Culley D."/>
            <person name="Magnuson J.K."/>
            <person name="James T.Y."/>
            <person name="O'Malley M.A."/>
            <person name="Stajich J.E."/>
            <person name="Spatafora J.W."/>
            <person name="Visel A."/>
            <person name="Grigoriev I.V."/>
        </authorList>
    </citation>
    <scope>NUCLEOTIDE SEQUENCE [LARGE SCALE GENOMIC DNA]</scope>
    <source>
        <strain evidence="2 3">NRRL 1336</strain>
    </source>
</reference>